<organism evidence="2">
    <name type="scientific">Anguilla anguilla</name>
    <name type="common">European freshwater eel</name>
    <name type="synonym">Muraena anguilla</name>
    <dbReference type="NCBI Taxonomy" id="7936"/>
    <lineage>
        <taxon>Eukaryota</taxon>
        <taxon>Metazoa</taxon>
        <taxon>Chordata</taxon>
        <taxon>Craniata</taxon>
        <taxon>Vertebrata</taxon>
        <taxon>Euteleostomi</taxon>
        <taxon>Actinopterygii</taxon>
        <taxon>Neopterygii</taxon>
        <taxon>Teleostei</taxon>
        <taxon>Anguilliformes</taxon>
        <taxon>Anguillidae</taxon>
        <taxon>Anguilla</taxon>
    </lineage>
</organism>
<evidence type="ECO:0000313" key="2">
    <source>
        <dbReference type="EMBL" id="JAH95390.1"/>
    </source>
</evidence>
<dbReference type="CDD" id="cd07061">
    <property type="entry name" value="HP_HAP_like"/>
    <property type="match status" value="1"/>
</dbReference>
<reference evidence="2" key="2">
    <citation type="journal article" date="2015" name="Fish Shellfish Immunol.">
        <title>Early steps in the European eel (Anguilla anguilla)-Vibrio vulnificus interaction in the gills: Role of the RtxA13 toxin.</title>
        <authorList>
            <person name="Callol A."/>
            <person name="Pajuelo D."/>
            <person name="Ebbesson L."/>
            <person name="Teles M."/>
            <person name="MacKenzie S."/>
            <person name="Amaro C."/>
        </authorList>
    </citation>
    <scope>NUCLEOTIDE SEQUENCE</scope>
</reference>
<dbReference type="InterPro" id="IPR050645">
    <property type="entry name" value="Histidine_acid_phosphatase"/>
</dbReference>
<dbReference type="InterPro" id="IPR000560">
    <property type="entry name" value="His_Pase_clade-2"/>
</dbReference>
<dbReference type="GO" id="GO:0005739">
    <property type="term" value="C:mitochondrion"/>
    <property type="evidence" value="ECO:0007669"/>
    <property type="project" value="TreeGrafter"/>
</dbReference>
<reference evidence="2" key="1">
    <citation type="submission" date="2014-11" db="EMBL/GenBank/DDBJ databases">
        <authorList>
            <person name="Amaro Gonzalez C."/>
        </authorList>
    </citation>
    <scope>NUCLEOTIDE SEQUENCE</scope>
</reference>
<dbReference type="SUPFAM" id="SSF53254">
    <property type="entry name" value="Phosphoglycerate mutase-like"/>
    <property type="match status" value="1"/>
</dbReference>
<dbReference type="PANTHER" id="PTHR11567">
    <property type="entry name" value="ACID PHOSPHATASE-RELATED"/>
    <property type="match status" value="1"/>
</dbReference>
<dbReference type="Gene3D" id="3.40.50.1240">
    <property type="entry name" value="Phosphoglycerate mutase-like"/>
    <property type="match status" value="1"/>
</dbReference>
<dbReference type="InterPro" id="IPR029033">
    <property type="entry name" value="His_PPase_superfam"/>
</dbReference>
<sequence length="166" mass="18854">MVARETHGLPCPPVLNTWRSTVEQRAVDMMCHIYEPSKRQNLQLCVGRILNILIGNMENKVQGVPSDSNRKLNLYSVHDTTLMPCLMALGIFDMKWPPYAAEITLELHQHRVTREAFVKVSYIGQDKLIPGCSGIYCSLKEFKEAMSAYSINADNYRSLCNQTSED</sequence>
<dbReference type="GO" id="GO:2001311">
    <property type="term" value="P:lysobisphosphatidic acid metabolic process"/>
    <property type="evidence" value="ECO:0007669"/>
    <property type="project" value="TreeGrafter"/>
</dbReference>
<protein>
    <recommendedName>
        <fullName evidence="3">Lysophosphatidic acid phosphatase type 6</fullName>
    </recommendedName>
</protein>
<dbReference type="EMBL" id="GBXM01013187">
    <property type="protein sequence ID" value="JAH95390.1"/>
    <property type="molecule type" value="Transcribed_RNA"/>
</dbReference>
<comment type="similarity">
    <text evidence="1">Belongs to the histidine acid phosphatase family.</text>
</comment>
<dbReference type="AlphaFoldDB" id="A0A0E9X0J0"/>
<evidence type="ECO:0000256" key="1">
    <source>
        <dbReference type="ARBA" id="ARBA00005375"/>
    </source>
</evidence>
<dbReference type="PANTHER" id="PTHR11567:SF202">
    <property type="entry name" value="LYSOPHOSPHATIDIC ACID PHOSPHATASE TYPE 6"/>
    <property type="match status" value="1"/>
</dbReference>
<accession>A0A0E9X0J0</accession>
<name>A0A0E9X0J0_ANGAN</name>
<proteinExistence type="inferred from homology"/>
<evidence type="ECO:0008006" key="3">
    <source>
        <dbReference type="Google" id="ProtNLM"/>
    </source>
</evidence>
<dbReference type="Pfam" id="PF00328">
    <property type="entry name" value="His_Phos_2"/>
    <property type="match status" value="1"/>
</dbReference>
<dbReference type="GO" id="GO:0052642">
    <property type="term" value="F:lysophosphatidic acid phosphatase activity"/>
    <property type="evidence" value="ECO:0007669"/>
    <property type="project" value="TreeGrafter"/>
</dbReference>